<reference evidence="1" key="1">
    <citation type="submission" date="2015-04" db="UniProtKB">
        <authorList>
            <consortium name="EnsemblPlants"/>
        </authorList>
    </citation>
    <scope>IDENTIFICATION</scope>
    <source>
        <strain evidence="1">SL10</strain>
    </source>
</reference>
<dbReference type="Proteomes" id="UP000006591">
    <property type="component" value="Chromosome 6"/>
</dbReference>
<reference evidence="1" key="2">
    <citation type="submission" date="2018-04" db="EMBL/GenBank/DDBJ databases">
        <title>OnivRS2 (Oryza nivara Reference Sequence Version 2).</title>
        <authorList>
            <person name="Zhang J."/>
            <person name="Kudrna D."/>
            <person name="Lee S."/>
            <person name="Talag J."/>
            <person name="Rajasekar S."/>
            <person name="Welchert J."/>
            <person name="Hsing Y.-I."/>
            <person name="Wing R.A."/>
        </authorList>
    </citation>
    <scope>NUCLEOTIDE SEQUENCE [LARGE SCALE GENOMIC DNA]</scope>
    <source>
        <strain evidence="1">SL10</strain>
    </source>
</reference>
<dbReference type="EnsemblPlants" id="ONIVA06G17010.1">
    <property type="protein sequence ID" value="ONIVA06G17010.1"/>
    <property type="gene ID" value="ONIVA06G17010"/>
</dbReference>
<organism evidence="1">
    <name type="scientific">Oryza nivara</name>
    <name type="common">Indian wild rice</name>
    <name type="synonym">Oryza sativa f. spontanea</name>
    <dbReference type="NCBI Taxonomy" id="4536"/>
    <lineage>
        <taxon>Eukaryota</taxon>
        <taxon>Viridiplantae</taxon>
        <taxon>Streptophyta</taxon>
        <taxon>Embryophyta</taxon>
        <taxon>Tracheophyta</taxon>
        <taxon>Spermatophyta</taxon>
        <taxon>Magnoliopsida</taxon>
        <taxon>Liliopsida</taxon>
        <taxon>Poales</taxon>
        <taxon>Poaceae</taxon>
        <taxon>BOP clade</taxon>
        <taxon>Oryzoideae</taxon>
        <taxon>Oryzeae</taxon>
        <taxon>Oryzinae</taxon>
        <taxon>Oryza</taxon>
    </lineage>
</organism>
<sequence>MVAKVRLDVVELVEGTVQLKVAGNGHERRLEAANTVAASGLREEGASVRLGAVELVVAAMQHGDDWSSSGGQPEVAIGGGGGKLVVAEWFRA</sequence>
<evidence type="ECO:0000313" key="1">
    <source>
        <dbReference type="EnsemblPlants" id="ONIVA06G17010.1"/>
    </source>
</evidence>
<keyword evidence="2" id="KW-1185">Reference proteome</keyword>
<name>A0A0E0HQL6_ORYNI</name>
<proteinExistence type="predicted"/>
<protein>
    <submittedName>
        <fullName evidence="1">Uncharacterized protein</fullName>
    </submittedName>
</protein>
<dbReference type="AlphaFoldDB" id="A0A0E0HQL6"/>
<accession>A0A0E0HQL6</accession>
<dbReference type="HOGENOM" id="CLU_2417044_0_0_1"/>
<dbReference type="Gramene" id="ONIVA06G17010.1">
    <property type="protein sequence ID" value="ONIVA06G17010.1"/>
    <property type="gene ID" value="ONIVA06G17010"/>
</dbReference>
<evidence type="ECO:0000313" key="2">
    <source>
        <dbReference type="Proteomes" id="UP000006591"/>
    </source>
</evidence>